<proteinExistence type="predicted"/>
<reference evidence="2" key="1">
    <citation type="journal article" date="2023" name="Comput. Struct. Biotechnol. J.">
        <title>Discovery of a novel marine Bacteroidetes with a rich repertoire of carbohydrate-active enzymes.</title>
        <authorList>
            <person name="Chen B."/>
            <person name="Liu G."/>
            <person name="Chen Q."/>
            <person name="Wang H."/>
            <person name="Liu L."/>
            <person name="Tang K."/>
        </authorList>
    </citation>
    <scope>NUCLEOTIDE SEQUENCE</scope>
    <source>
        <strain evidence="2">TK19036</strain>
    </source>
</reference>
<reference evidence="2" key="2">
    <citation type="journal article" date="2024" name="Antonie Van Leeuwenhoek">
        <title>Roseihalotalea indica gen. nov., sp. nov., a halophilic Bacteroidetes from mesopelagic Southwest Indian Ocean with higher carbohydrate metabolic potential.</title>
        <authorList>
            <person name="Chen B."/>
            <person name="Zhang M."/>
            <person name="Lin D."/>
            <person name="Ye J."/>
            <person name="Tang K."/>
        </authorList>
    </citation>
    <scope>NUCLEOTIDE SEQUENCE</scope>
    <source>
        <strain evidence="2">TK19036</strain>
    </source>
</reference>
<evidence type="ECO:0000313" key="2">
    <source>
        <dbReference type="EMBL" id="WKN38895.1"/>
    </source>
</evidence>
<evidence type="ECO:0000259" key="1">
    <source>
        <dbReference type="Pfam" id="PF03551"/>
    </source>
</evidence>
<protein>
    <submittedName>
        <fullName evidence="2">PadR family transcriptional regulator</fullName>
    </submittedName>
</protein>
<dbReference type="InterPro" id="IPR036390">
    <property type="entry name" value="WH_DNA-bd_sf"/>
</dbReference>
<gene>
    <name evidence="2" type="ORF">K4G66_09285</name>
</gene>
<sequence length="112" mass="12670">MRKTYIGELEEVVLLTVALLYDEAYGVAITREIKAQTGRSISISAIHATLHRLSEKGFVNSRLGGATAERGGRRKRFFTVTPAGSRMLHDIQQTRDQLWQQIPAQALQWKME</sequence>
<feature type="domain" description="Transcription regulator PadR N-terminal" evidence="1">
    <location>
        <begin position="22"/>
        <end position="89"/>
    </location>
</feature>
<accession>A0AA49GTM7</accession>
<dbReference type="InterPro" id="IPR036388">
    <property type="entry name" value="WH-like_DNA-bd_sf"/>
</dbReference>
<dbReference type="InterPro" id="IPR005149">
    <property type="entry name" value="Tscrpt_reg_PadR_N"/>
</dbReference>
<dbReference type="SUPFAM" id="SSF46785">
    <property type="entry name" value="Winged helix' DNA-binding domain"/>
    <property type="match status" value="1"/>
</dbReference>
<dbReference type="EMBL" id="CP120682">
    <property type="protein sequence ID" value="WKN38895.1"/>
    <property type="molecule type" value="Genomic_DNA"/>
</dbReference>
<dbReference type="AlphaFoldDB" id="A0AA49GTM7"/>
<organism evidence="2">
    <name type="scientific">Roseihalotalea indica</name>
    <dbReference type="NCBI Taxonomy" id="2867963"/>
    <lineage>
        <taxon>Bacteria</taxon>
        <taxon>Pseudomonadati</taxon>
        <taxon>Bacteroidota</taxon>
        <taxon>Cytophagia</taxon>
        <taxon>Cytophagales</taxon>
        <taxon>Catalimonadaceae</taxon>
        <taxon>Roseihalotalea</taxon>
    </lineage>
</organism>
<dbReference type="Pfam" id="PF03551">
    <property type="entry name" value="PadR"/>
    <property type="match status" value="1"/>
</dbReference>
<name>A0AA49GTM7_9BACT</name>
<dbReference type="Gene3D" id="1.10.10.10">
    <property type="entry name" value="Winged helix-like DNA-binding domain superfamily/Winged helix DNA-binding domain"/>
    <property type="match status" value="1"/>
</dbReference>